<evidence type="ECO:0000256" key="5">
    <source>
        <dbReference type="ARBA" id="ARBA00023115"/>
    </source>
</evidence>
<keyword evidence="5 6" id="KW-0620">Polyamine biosynthesis</keyword>
<organism evidence="9 10">
    <name type="scientific">Helicobacter pylori GAM100Ai</name>
    <dbReference type="NCBI Taxonomy" id="1159019"/>
    <lineage>
        <taxon>Bacteria</taxon>
        <taxon>Pseudomonadati</taxon>
        <taxon>Campylobacterota</taxon>
        <taxon>Epsilonproteobacteria</taxon>
        <taxon>Campylobacterales</taxon>
        <taxon>Helicobacteraceae</taxon>
        <taxon>Helicobacter</taxon>
    </lineage>
</organism>
<dbReference type="SUPFAM" id="SSF53335">
    <property type="entry name" value="S-adenosyl-L-methionine-dependent methyltransferases"/>
    <property type="match status" value="1"/>
</dbReference>
<evidence type="ECO:0000256" key="1">
    <source>
        <dbReference type="ARBA" id="ARBA00007867"/>
    </source>
</evidence>
<protein>
    <recommendedName>
        <fullName evidence="6">Polyamine aminopropyltransferase</fullName>
    </recommendedName>
    <alternativeName>
        <fullName evidence="6">Putrescine aminopropyltransferase</fullName>
        <shortName evidence="6">PAPT</shortName>
    </alternativeName>
    <alternativeName>
        <fullName evidence="6">Spermidine synthase</fullName>
        <shortName evidence="6">SPDS</shortName>
        <shortName evidence="6">SPDSY</shortName>
        <ecNumber evidence="6">2.5.1.16</ecNumber>
    </alternativeName>
</protein>
<proteinExistence type="inferred from homology"/>
<sequence>MDIVKKQAKECYMWITQEITPYLRKEYTIEAKLLDVRSEHNILEIFKSKDFGEIAMLNCQLLFKNFLHIESELLAHMGGCTKKELREVLIVDGFDLELAHQLFKYDTRIDFVQADEKILDSFISFFPHFHEVKNNKNFTHAKQLLDLDIKKYDLILCLQEPDIHRIDGLKRMLKEDGVFISVAKHPLLEHVSMQNALKNMGRFFPITIPFVAPLRILSNKGYIYASFKTHPLKDLMTPKIEALKSVRYYNEDIHRAAFALPKNLQEVFKDNIKS</sequence>
<dbReference type="InterPro" id="IPR037163">
    <property type="entry name" value="Spermidine_synt_N_sf"/>
</dbReference>
<evidence type="ECO:0000256" key="3">
    <source>
        <dbReference type="ARBA" id="ARBA00022679"/>
    </source>
</evidence>
<dbReference type="GO" id="GO:0004766">
    <property type="term" value="F:spermidine synthase activity"/>
    <property type="evidence" value="ECO:0007669"/>
    <property type="project" value="UniProtKB-UniRule"/>
</dbReference>
<comment type="caution">
    <text evidence="6">Lacks the conserved Asp active site.</text>
</comment>
<dbReference type="HAMAP" id="MF_00198">
    <property type="entry name" value="Spermidine_synth"/>
    <property type="match status" value="1"/>
</dbReference>
<comment type="similarity">
    <text evidence="1 6">Belongs to the spermidine/spermine synthase family.</text>
</comment>
<dbReference type="InterPro" id="IPR001045">
    <property type="entry name" value="Spermi_synthase"/>
</dbReference>
<dbReference type="Gene3D" id="2.30.140.10">
    <property type="entry name" value="Spermidine synthase, tetramerisation domain"/>
    <property type="match status" value="1"/>
</dbReference>
<comment type="caution">
    <text evidence="6">Lacks conserved residue(s) required for the propagation of feature annotation.</text>
</comment>
<dbReference type="InterPro" id="IPR030374">
    <property type="entry name" value="PABS"/>
</dbReference>
<name>A0AB72ZVS7_HELPX</name>
<feature type="binding site" evidence="6">
    <location>
        <position position="41"/>
    </location>
    <ligand>
        <name>S-methyl-5'-thioadenosine</name>
        <dbReference type="ChEBI" id="CHEBI:17509"/>
    </ligand>
</feature>
<evidence type="ECO:0000256" key="6">
    <source>
        <dbReference type="HAMAP-Rule" id="MF_00198"/>
    </source>
</evidence>
<feature type="domain" description="PABS" evidence="8">
    <location>
        <begin position="12"/>
        <end position="261"/>
    </location>
</feature>
<dbReference type="Pfam" id="PF01564">
    <property type="entry name" value="Spermine_synth"/>
    <property type="match status" value="1"/>
</dbReference>
<dbReference type="NCBIfam" id="NF001811">
    <property type="entry name" value="PRK00536.1"/>
    <property type="match status" value="1"/>
</dbReference>
<dbReference type="Pfam" id="PF17284">
    <property type="entry name" value="Spermine_synt_N"/>
    <property type="match status" value="1"/>
</dbReference>
<dbReference type="InterPro" id="IPR029063">
    <property type="entry name" value="SAM-dependent_MTases_sf"/>
</dbReference>
<dbReference type="PANTHER" id="PTHR11558:SF11">
    <property type="entry name" value="SPERMIDINE SYNTHASE"/>
    <property type="match status" value="1"/>
</dbReference>
<dbReference type="GO" id="GO:0005829">
    <property type="term" value="C:cytosol"/>
    <property type="evidence" value="ECO:0007669"/>
    <property type="project" value="TreeGrafter"/>
</dbReference>
<dbReference type="AlphaFoldDB" id="A0AB72ZVS7"/>
<dbReference type="InterPro" id="IPR035246">
    <property type="entry name" value="Spermidine_synt_N"/>
</dbReference>
<dbReference type="GO" id="GO:0008295">
    <property type="term" value="P:spermidine biosynthetic process"/>
    <property type="evidence" value="ECO:0007669"/>
    <property type="project" value="UniProtKB-UniRule"/>
</dbReference>
<dbReference type="PROSITE" id="PS51006">
    <property type="entry name" value="PABS_2"/>
    <property type="match status" value="1"/>
</dbReference>
<keyword evidence="4 6" id="KW-0745">Spermidine biosynthesis</keyword>
<comment type="subunit">
    <text evidence="6">Homodimer or homotetramer.</text>
</comment>
<dbReference type="EMBL" id="ANFP01000018">
    <property type="protein sequence ID" value="EKQ72559.1"/>
    <property type="molecule type" value="Genomic_DNA"/>
</dbReference>
<keyword evidence="2" id="KW-0963">Cytoplasm</keyword>
<evidence type="ECO:0000256" key="7">
    <source>
        <dbReference type="PROSITE-ProRule" id="PRU00354"/>
    </source>
</evidence>
<evidence type="ECO:0000256" key="2">
    <source>
        <dbReference type="ARBA" id="ARBA00022490"/>
    </source>
</evidence>
<accession>A0AB72ZVS7</accession>
<comment type="caution">
    <text evidence="9">The sequence shown here is derived from an EMBL/GenBank/DDBJ whole genome shotgun (WGS) entry which is preliminary data.</text>
</comment>
<gene>
    <name evidence="6" type="primary">speE</name>
    <name evidence="9" type="ORF">HMPREF1391_00438</name>
</gene>
<dbReference type="Proteomes" id="UP000001345">
    <property type="component" value="Unassembled WGS sequence"/>
</dbReference>
<reference evidence="10" key="1">
    <citation type="submission" date="2023-07" db="EMBL/GenBank/DDBJ databases">
        <authorList>
            <person name="Weinstock G."/>
            <person name="Sodergren E."/>
            <person name="Lobos E.A."/>
            <person name="Fulton L."/>
            <person name="Fulton R."/>
            <person name="Courtney L."/>
            <person name="Fronick C."/>
            <person name="O'Laughlin M."/>
            <person name="Godfrey J."/>
            <person name="Wilson R.M."/>
            <person name="Miner T."/>
            <person name="Farmer C."/>
            <person name="Delehaunty K."/>
            <person name="Cordes M."/>
            <person name="Minx P."/>
            <person name="Tomlinson C."/>
            <person name="Chen J."/>
            <person name="Wollam A."/>
            <person name="Pepin K.H."/>
            <person name="Bhonagiri V."/>
            <person name="Zhang X."/>
            <person name="Suruliraj S."/>
            <person name="Antonio M."/>
            <person name="Secka O."/>
            <person name="Thomas J."/>
            <person name="Warren W."/>
            <person name="Mitreva M."/>
            <person name="Mardis E.R."/>
            <person name="Wilson R.K."/>
        </authorList>
    </citation>
    <scope>NUCLEOTIDE SEQUENCE [LARGE SCALE GENOMIC DNA]</scope>
    <source>
        <strain evidence="10">GAM100Ai</strain>
    </source>
</reference>
<comment type="function">
    <text evidence="6">Catalyzes the irreversible transfer of a propylamine group from the amino donor S-adenosylmethioninamine (decarboxy-AdoMet) to putrescine (1,4-diaminobutane) to yield spermidine.</text>
</comment>
<comment type="pathway">
    <text evidence="6">Amine and polyamine biosynthesis; spermidine biosynthesis; spermidine from putrescine: step 1/1.</text>
</comment>
<dbReference type="EC" id="2.5.1.16" evidence="6"/>
<evidence type="ECO:0000313" key="10">
    <source>
        <dbReference type="Proteomes" id="UP000001345"/>
    </source>
</evidence>
<evidence type="ECO:0000313" key="9">
    <source>
        <dbReference type="EMBL" id="EKQ72559.1"/>
    </source>
</evidence>
<dbReference type="PANTHER" id="PTHR11558">
    <property type="entry name" value="SPERMIDINE/SPERMINE SYNTHASE"/>
    <property type="match status" value="1"/>
</dbReference>
<feature type="active site" description="Proton acceptor" evidence="7">
    <location>
        <position position="167"/>
    </location>
</feature>
<feature type="binding site" evidence="6">
    <location>
        <position position="95"/>
    </location>
    <ligand>
        <name>spermidine</name>
        <dbReference type="ChEBI" id="CHEBI:57834"/>
    </ligand>
</feature>
<comment type="catalytic activity">
    <reaction evidence="6">
        <text>S-adenosyl 3-(methylsulfanyl)propylamine + putrescine = S-methyl-5'-thioadenosine + spermidine + H(+)</text>
        <dbReference type="Rhea" id="RHEA:12721"/>
        <dbReference type="ChEBI" id="CHEBI:15378"/>
        <dbReference type="ChEBI" id="CHEBI:17509"/>
        <dbReference type="ChEBI" id="CHEBI:57443"/>
        <dbReference type="ChEBI" id="CHEBI:57834"/>
        <dbReference type="ChEBI" id="CHEBI:326268"/>
        <dbReference type="EC" id="2.5.1.16"/>
    </reaction>
</comment>
<dbReference type="Gene3D" id="3.40.50.150">
    <property type="entry name" value="Vaccinia Virus protein VP39"/>
    <property type="match status" value="1"/>
</dbReference>
<evidence type="ECO:0000256" key="4">
    <source>
        <dbReference type="ARBA" id="ARBA00023066"/>
    </source>
</evidence>
<dbReference type="FunFam" id="3.40.50.150:FF:000466">
    <property type="entry name" value="Polyamine aminopropyltransferase"/>
    <property type="match status" value="1"/>
</dbReference>
<evidence type="ECO:0000259" key="8">
    <source>
        <dbReference type="PROSITE" id="PS51006"/>
    </source>
</evidence>
<keyword evidence="3 6" id="KW-0808">Transferase</keyword>